<evidence type="ECO:0000313" key="10">
    <source>
        <dbReference type="Proteomes" id="UP001227230"/>
    </source>
</evidence>
<keyword evidence="10" id="KW-1185">Reference proteome</keyword>
<evidence type="ECO:0000259" key="6">
    <source>
        <dbReference type="Pfam" id="PF14766"/>
    </source>
</evidence>
<evidence type="ECO:0008006" key="11">
    <source>
        <dbReference type="Google" id="ProtNLM"/>
    </source>
</evidence>
<dbReference type="Proteomes" id="UP001227230">
    <property type="component" value="Chromosome 5"/>
</dbReference>
<dbReference type="EMBL" id="CP126652">
    <property type="protein sequence ID" value="WJZ88346.1"/>
    <property type="molecule type" value="Genomic_DNA"/>
</dbReference>
<evidence type="ECO:0000256" key="5">
    <source>
        <dbReference type="ARBA" id="ARBA00023242"/>
    </source>
</evidence>
<dbReference type="Pfam" id="PF14768">
    <property type="entry name" value="RPA_interact_C"/>
    <property type="match status" value="1"/>
</dbReference>
<evidence type="ECO:0000256" key="1">
    <source>
        <dbReference type="ARBA" id="ARBA00004123"/>
    </source>
</evidence>
<keyword evidence="4" id="KW-0862">Zinc</keyword>
<dbReference type="PANTHER" id="PTHR31742:SF1">
    <property type="entry name" value="RPA-INTERACTING PROTEIN"/>
    <property type="match status" value="1"/>
</dbReference>
<evidence type="ECO:0000313" key="9">
    <source>
        <dbReference type="EMBL" id="WJZ88346.1"/>
    </source>
</evidence>
<reference evidence="9 10" key="1">
    <citation type="journal article" date="2023" name="Hortic Res">
        <title>The complete reference genome for grapevine (Vitis vinifera L.) genetics and breeding.</title>
        <authorList>
            <person name="Shi X."/>
            <person name="Cao S."/>
            <person name="Wang X."/>
            <person name="Huang S."/>
            <person name="Wang Y."/>
            <person name="Liu Z."/>
            <person name="Liu W."/>
            <person name="Leng X."/>
            <person name="Peng Y."/>
            <person name="Wang N."/>
            <person name="Wang Y."/>
            <person name="Ma Z."/>
            <person name="Xu X."/>
            <person name="Zhang F."/>
            <person name="Xue H."/>
            <person name="Zhong H."/>
            <person name="Wang Y."/>
            <person name="Zhang K."/>
            <person name="Velt A."/>
            <person name="Avia K."/>
            <person name="Holtgrawe D."/>
            <person name="Grimplet J."/>
            <person name="Matus J.T."/>
            <person name="Ware D."/>
            <person name="Wu X."/>
            <person name="Wang H."/>
            <person name="Liu C."/>
            <person name="Fang Y."/>
            <person name="Rustenholz C."/>
            <person name="Cheng Z."/>
            <person name="Xiao H."/>
            <person name="Zhou Y."/>
        </authorList>
    </citation>
    <scope>NUCLEOTIDE SEQUENCE [LARGE SCALE GENOMIC DNA]</scope>
    <source>
        <strain evidence="10">cv. Pinot noir / PN40024</strain>
        <tissue evidence="9">Leaf</tissue>
    </source>
</reference>
<evidence type="ECO:0000256" key="4">
    <source>
        <dbReference type="ARBA" id="ARBA00022833"/>
    </source>
</evidence>
<protein>
    <recommendedName>
        <fullName evidence="11">RPA-interacting protein C-terminal domain-containing protein</fullName>
    </recommendedName>
</protein>
<keyword evidence="2" id="KW-0479">Metal-binding</keyword>
<sequence length="251" mass="29718">MEKDEGRGRRLSIKDSQRRPPWLHKLRENCFRRVKEERNDLLWKMRLSADQSSTQKEFMESTVREIFSDELQRFRTSALSGCSEIPTSTAKVDEDMLWEYDGLHTASHFECEEVMLELQRMFYEDIRMNQTHRDGCNGTTEEEDEDYLDPAIFENLRLEDDKGCKEIWCPICKKGKLRQNNHLIYCTLCELGLERGDQVNLDCLQVRLGEAYSEHLDRGCRFTPQFHVYTQFSLTALYIQCEACKIFELIL</sequence>
<dbReference type="InterPro" id="IPR028155">
    <property type="entry name" value="RPA_interact_central"/>
</dbReference>
<dbReference type="Pfam" id="PF14767">
    <property type="entry name" value="RPA_interact_M"/>
    <property type="match status" value="1"/>
</dbReference>
<feature type="domain" description="RPA-interacting protein central" evidence="7">
    <location>
        <begin position="61"/>
        <end position="152"/>
    </location>
</feature>
<organism evidence="9 10">
    <name type="scientific">Vitis vinifera</name>
    <name type="common">Grape</name>
    <dbReference type="NCBI Taxonomy" id="29760"/>
    <lineage>
        <taxon>Eukaryota</taxon>
        <taxon>Viridiplantae</taxon>
        <taxon>Streptophyta</taxon>
        <taxon>Embryophyta</taxon>
        <taxon>Tracheophyta</taxon>
        <taxon>Spermatophyta</taxon>
        <taxon>Magnoliopsida</taxon>
        <taxon>eudicotyledons</taxon>
        <taxon>Gunneridae</taxon>
        <taxon>Pentapetalae</taxon>
        <taxon>rosids</taxon>
        <taxon>Vitales</taxon>
        <taxon>Vitaceae</taxon>
        <taxon>Viteae</taxon>
        <taxon>Vitis</taxon>
    </lineage>
</organism>
<feature type="domain" description="RPA-interacting protein N-terminal" evidence="6">
    <location>
        <begin position="9"/>
        <end position="48"/>
    </location>
</feature>
<dbReference type="InterPro" id="IPR028159">
    <property type="entry name" value="RPA_interact_C_dom"/>
</dbReference>
<dbReference type="InterPro" id="IPR028156">
    <property type="entry name" value="RIP"/>
</dbReference>
<dbReference type="Pfam" id="PF14766">
    <property type="entry name" value="RPA_interact_N"/>
    <property type="match status" value="1"/>
</dbReference>
<comment type="subcellular location">
    <subcellularLocation>
        <location evidence="1">Nucleus</location>
    </subcellularLocation>
</comment>
<accession>A0ABY9C101</accession>
<keyword evidence="3" id="KW-0863">Zinc-finger</keyword>
<evidence type="ECO:0000256" key="3">
    <source>
        <dbReference type="ARBA" id="ARBA00022771"/>
    </source>
</evidence>
<name>A0ABY9C101_VITVI</name>
<evidence type="ECO:0000256" key="2">
    <source>
        <dbReference type="ARBA" id="ARBA00022723"/>
    </source>
</evidence>
<dbReference type="InterPro" id="IPR028158">
    <property type="entry name" value="RPA_interact_N_dom"/>
</dbReference>
<feature type="domain" description="RPA-interacting protein C-terminal" evidence="8">
    <location>
        <begin position="168"/>
        <end position="248"/>
    </location>
</feature>
<proteinExistence type="predicted"/>
<evidence type="ECO:0000259" key="7">
    <source>
        <dbReference type="Pfam" id="PF14767"/>
    </source>
</evidence>
<evidence type="ECO:0000259" key="8">
    <source>
        <dbReference type="Pfam" id="PF14768"/>
    </source>
</evidence>
<keyword evidence="5" id="KW-0539">Nucleus</keyword>
<dbReference type="PANTHER" id="PTHR31742">
    <property type="entry name" value="RPA-INTERACTING PROTEIN RPAIN"/>
    <property type="match status" value="1"/>
</dbReference>
<gene>
    <name evidence="9" type="ORF">VitviT2T_007654</name>
</gene>